<protein>
    <submittedName>
        <fullName evidence="2">Uncharacterized protein</fullName>
    </submittedName>
</protein>
<accession>A0A2A2KWS1</accession>
<evidence type="ECO:0000313" key="3">
    <source>
        <dbReference type="Proteomes" id="UP000218231"/>
    </source>
</evidence>
<feature type="region of interest" description="Disordered" evidence="1">
    <location>
        <begin position="161"/>
        <end position="208"/>
    </location>
</feature>
<gene>
    <name evidence="2" type="ORF">WR25_19227</name>
</gene>
<evidence type="ECO:0000313" key="2">
    <source>
        <dbReference type="EMBL" id="PAV78279.1"/>
    </source>
</evidence>
<sequence>MSIFEDRCVIRARYGRTAAIAWQVARGWSNITTTEIIWVRPKPFESLSELDYDVDALDAIDLERIEIRYTQDEHWLQVIGDAQNQDFVFLLEFPSHPSTQLVCSLLAVLTCLHSRVCVIVPYSFEDFLSLSIYTSNIYDVESMLNNDPRDFTEEQIIPTHEASFAESDAENDQSVPDSDGYKNESKTSTSTSFRIPKPQIDVHEEDSW</sequence>
<dbReference type="AlphaFoldDB" id="A0A2A2KWS1"/>
<name>A0A2A2KWS1_9BILA</name>
<keyword evidence="3" id="KW-1185">Reference proteome</keyword>
<organism evidence="2 3">
    <name type="scientific">Diploscapter pachys</name>
    <dbReference type="NCBI Taxonomy" id="2018661"/>
    <lineage>
        <taxon>Eukaryota</taxon>
        <taxon>Metazoa</taxon>
        <taxon>Ecdysozoa</taxon>
        <taxon>Nematoda</taxon>
        <taxon>Chromadorea</taxon>
        <taxon>Rhabditida</taxon>
        <taxon>Rhabditina</taxon>
        <taxon>Rhabditomorpha</taxon>
        <taxon>Rhabditoidea</taxon>
        <taxon>Rhabditidae</taxon>
        <taxon>Diploscapter</taxon>
    </lineage>
</organism>
<comment type="caution">
    <text evidence="2">The sequence shown here is derived from an EMBL/GenBank/DDBJ whole genome shotgun (WGS) entry which is preliminary data.</text>
</comment>
<dbReference type="Proteomes" id="UP000218231">
    <property type="component" value="Unassembled WGS sequence"/>
</dbReference>
<reference evidence="2 3" key="1">
    <citation type="journal article" date="2017" name="Curr. Biol.">
        <title>Genome architecture and evolution of a unichromosomal asexual nematode.</title>
        <authorList>
            <person name="Fradin H."/>
            <person name="Zegar C."/>
            <person name="Gutwein M."/>
            <person name="Lucas J."/>
            <person name="Kovtun M."/>
            <person name="Corcoran D."/>
            <person name="Baugh L.R."/>
            <person name="Kiontke K."/>
            <person name="Gunsalus K."/>
            <person name="Fitch D.H."/>
            <person name="Piano F."/>
        </authorList>
    </citation>
    <scope>NUCLEOTIDE SEQUENCE [LARGE SCALE GENOMIC DNA]</scope>
    <source>
        <strain evidence="2">PF1309</strain>
    </source>
</reference>
<proteinExistence type="predicted"/>
<evidence type="ECO:0000256" key="1">
    <source>
        <dbReference type="SAM" id="MobiDB-lite"/>
    </source>
</evidence>
<dbReference type="EMBL" id="LIAE01007586">
    <property type="protein sequence ID" value="PAV78279.1"/>
    <property type="molecule type" value="Genomic_DNA"/>
</dbReference>